<feature type="domain" description="Alanine racemase N-terminal" evidence="5">
    <location>
        <begin position="25"/>
        <end position="225"/>
    </location>
</feature>
<evidence type="ECO:0000313" key="7">
    <source>
        <dbReference type="Proteomes" id="UP000655830"/>
    </source>
</evidence>
<sequence>MKEALEQIKEDIIKHAKISGRKSEDITLIAVSKTYPAEAIEEAISLGCEHFGENKVQELMNKVDVVKGNPKWHLIGHLQTNKVKYVIGHVELIHSVDSLKLAQEIEKQSAKKGVVTSILIEVNVAKEDSKHGIYVEDVLELVKAIAQLPHVKIEGFMTVAPFTEDPEENRPIFKALYDLSVDIQKQNIDNISTSILSMGMSNDYKIAIEEGATLIRIGTALFGARDYNR</sequence>
<dbReference type="NCBIfam" id="TIGR00044">
    <property type="entry name" value="YggS family pyridoxal phosphate-dependent enzyme"/>
    <property type="match status" value="1"/>
</dbReference>
<comment type="cofactor">
    <cofactor evidence="3">
        <name>pyridoxal 5'-phosphate</name>
        <dbReference type="ChEBI" id="CHEBI:597326"/>
    </cofactor>
</comment>
<dbReference type="PIRSF" id="PIRSF004848">
    <property type="entry name" value="YBL036c_PLPDEIII"/>
    <property type="match status" value="1"/>
</dbReference>
<dbReference type="Proteomes" id="UP000655830">
    <property type="component" value="Unassembled WGS sequence"/>
</dbReference>
<dbReference type="HAMAP" id="MF_02087">
    <property type="entry name" value="PLP_homeostasis"/>
    <property type="match status" value="1"/>
</dbReference>
<feature type="modified residue" description="N6-(pyridoxal phosphate)lysine" evidence="2 3">
    <location>
        <position position="33"/>
    </location>
</feature>
<dbReference type="EMBL" id="JACRSY010000010">
    <property type="protein sequence ID" value="MBC8579455.1"/>
    <property type="molecule type" value="Genomic_DNA"/>
</dbReference>
<name>A0A926I964_9FIRM</name>
<dbReference type="Pfam" id="PF01168">
    <property type="entry name" value="Ala_racemase_N"/>
    <property type="match status" value="1"/>
</dbReference>
<dbReference type="InterPro" id="IPR029066">
    <property type="entry name" value="PLP-binding_barrel"/>
</dbReference>
<evidence type="ECO:0000313" key="6">
    <source>
        <dbReference type="EMBL" id="MBC8579455.1"/>
    </source>
</evidence>
<comment type="function">
    <text evidence="2">Pyridoxal 5'-phosphate (PLP)-binding protein, which is involved in PLP homeostasis.</text>
</comment>
<evidence type="ECO:0000256" key="4">
    <source>
        <dbReference type="RuleBase" id="RU004514"/>
    </source>
</evidence>
<comment type="caution">
    <text evidence="6">The sequence shown here is derived from an EMBL/GenBank/DDBJ whole genome shotgun (WGS) entry which is preliminary data.</text>
</comment>
<dbReference type="PANTHER" id="PTHR10146">
    <property type="entry name" value="PROLINE SYNTHETASE CO-TRANSCRIBED BACTERIAL HOMOLOG PROTEIN"/>
    <property type="match status" value="1"/>
</dbReference>
<dbReference type="CDD" id="cd00635">
    <property type="entry name" value="PLPDE_III_YBL036c_like"/>
    <property type="match status" value="1"/>
</dbReference>
<reference evidence="6" key="1">
    <citation type="submission" date="2020-08" db="EMBL/GenBank/DDBJ databases">
        <title>Genome public.</title>
        <authorList>
            <person name="Liu C."/>
            <person name="Sun Q."/>
        </authorList>
    </citation>
    <scope>NUCLEOTIDE SEQUENCE</scope>
    <source>
        <strain evidence="6">NSJ-12</strain>
    </source>
</reference>
<evidence type="ECO:0000256" key="3">
    <source>
        <dbReference type="PIRSR" id="PIRSR004848-1"/>
    </source>
</evidence>
<dbReference type="Gene3D" id="3.20.20.10">
    <property type="entry name" value="Alanine racemase"/>
    <property type="match status" value="1"/>
</dbReference>
<keyword evidence="7" id="KW-1185">Reference proteome</keyword>
<dbReference type="SUPFAM" id="SSF51419">
    <property type="entry name" value="PLP-binding barrel"/>
    <property type="match status" value="1"/>
</dbReference>
<dbReference type="FunFam" id="3.20.20.10:FF:000018">
    <property type="entry name" value="Pyridoxal phosphate homeostasis protein"/>
    <property type="match status" value="1"/>
</dbReference>
<dbReference type="InterPro" id="IPR001608">
    <property type="entry name" value="Ala_racemase_N"/>
</dbReference>
<evidence type="ECO:0000256" key="2">
    <source>
        <dbReference type="HAMAP-Rule" id="MF_02087"/>
    </source>
</evidence>
<dbReference type="RefSeq" id="WP_177672172.1">
    <property type="nucleotide sequence ID" value="NZ_JACRSY010000010.1"/>
</dbReference>
<evidence type="ECO:0000256" key="1">
    <source>
        <dbReference type="ARBA" id="ARBA00022898"/>
    </source>
</evidence>
<dbReference type="GO" id="GO:0030170">
    <property type="term" value="F:pyridoxal phosphate binding"/>
    <property type="evidence" value="ECO:0007669"/>
    <property type="project" value="UniProtKB-UniRule"/>
</dbReference>
<accession>A0A926I964</accession>
<dbReference type="InterPro" id="IPR011078">
    <property type="entry name" value="PyrdxlP_homeostasis"/>
</dbReference>
<comment type="similarity">
    <text evidence="2 4">Belongs to the pyridoxal phosphate-binding protein YggS/PROSC family.</text>
</comment>
<keyword evidence="1 2" id="KW-0663">Pyridoxal phosphate</keyword>
<protein>
    <recommendedName>
        <fullName evidence="2">Pyridoxal phosphate homeostasis protein</fullName>
        <shortName evidence="2">PLP homeostasis protein</shortName>
    </recommendedName>
</protein>
<gene>
    <name evidence="6" type="ORF">H8718_07925</name>
</gene>
<evidence type="ECO:0000259" key="5">
    <source>
        <dbReference type="Pfam" id="PF01168"/>
    </source>
</evidence>
<organism evidence="6 7">
    <name type="scientific">Zhenhengia yiwuensis</name>
    <dbReference type="NCBI Taxonomy" id="2763666"/>
    <lineage>
        <taxon>Bacteria</taxon>
        <taxon>Bacillati</taxon>
        <taxon>Bacillota</taxon>
        <taxon>Clostridia</taxon>
        <taxon>Lachnospirales</taxon>
        <taxon>Lachnospiraceae</taxon>
        <taxon>Zhenhengia</taxon>
    </lineage>
</organism>
<dbReference type="AlphaFoldDB" id="A0A926I964"/>
<dbReference type="PANTHER" id="PTHR10146:SF14">
    <property type="entry name" value="PYRIDOXAL PHOSPHATE HOMEOSTASIS PROTEIN"/>
    <property type="match status" value="1"/>
</dbReference>
<proteinExistence type="inferred from homology"/>